<dbReference type="PANTHER" id="PTHR12972:SF0">
    <property type="entry name" value="PROTEIN DOWNSTREAM NEIGHBOR OF SON"/>
    <property type="match status" value="1"/>
</dbReference>
<dbReference type="OrthoDB" id="534063at2759"/>
<evidence type="ECO:0000256" key="4">
    <source>
        <dbReference type="ARBA" id="ARBA00025806"/>
    </source>
</evidence>
<sequence>MPFDCRTFEKSLNRDEETSPRSTQNSSFSQELSTSPNENDLDGETDLFDDDDDSSLFKVDSQSDDKMSLQCSNSINPGKEKAKCDEDEENDDSFAADDGAAVWLESIGLDKKNFPSLDPRKVKLNRDGFKKIDSRPESTIVLETDIDVNALFNFLLNWKSCFAAAGPQFRIPPTILSPSGFKGAVLKSMKVKHSEVFLPEEKQKGHVLEIVGPLLPCHVRGFVKLFWQTQAKEFSMALNTHESTSPFNVPMDFSKNSDSLNFDGDEAPSFLDFKALRSITQVKCMPSGFTWS</sequence>
<dbReference type="Proteomes" id="UP000597762">
    <property type="component" value="Unassembled WGS sequence"/>
</dbReference>
<dbReference type="AlphaFoldDB" id="A0A812EN03"/>
<accession>A0A812EN03</accession>
<dbReference type="InterPro" id="IPR024861">
    <property type="entry name" value="Donson"/>
</dbReference>
<evidence type="ECO:0000256" key="1">
    <source>
        <dbReference type="ARBA" id="ARBA00004123"/>
    </source>
</evidence>
<keyword evidence="3" id="KW-0539">Nucleus</keyword>
<reference evidence="6" key="1">
    <citation type="submission" date="2021-01" db="EMBL/GenBank/DDBJ databases">
        <authorList>
            <person name="Li R."/>
            <person name="Bekaert M."/>
        </authorList>
    </citation>
    <scope>NUCLEOTIDE SEQUENCE</scope>
    <source>
        <strain evidence="6">Farmed</strain>
    </source>
</reference>
<keyword evidence="2" id="KW-0217">Developmental protein</keyword>
<evidence type="ECO:0000256" key="5">
    <source>
        <dbReference type="SAM" id="MobiDB-lite"/>
    </source>
</evidence>
<feature type="compositionally biased region" description="Polar residues" evidence="5">
    <location>
        <begin position="20"/>
        <end position="38"/>
    </location>
</feature>
<dbReference type="GO" id="GO:0005634">
    <property type="term" value="C:nucleus"/>
    <property type="evidence" value="ECO:0007669"/>
    <property type="project" value="UniProtKB-SubCell"/>
</dbReference>
<gene>
    <name evidence="6" type="ORF">SPHA_76182</name>
</gene>
<feature type="region of interest" description="Disordered" evidence="5">
    <location>
        <begin position="1"/>
        <end position="93"/>
    </location>
</feature>
<evidence type="ECO:0000256" key="2">
    <source>
        <dbReference type="ARBA" id="ARBA00022473"/>
    </source>
</evidence>
<evidence type="ECO:0000256" key="3">
    <source>
        <dbReference type="ARBA" id="ARBA00023242"/>
    </source>
</evidence>
<keyword evidence="7" id="KW-1185">Reference proteome</keyword>
<evidence type="ECO:0000313" key="7">
    <source>
        <dbReference type="Proteomes" id="UP000597762"/>
    </source>
</evidence>
<comment type="subcellular location">
    <subcellularLocation>
        <location evidence="1">Nucleus</location>
    </subcellularLocation>
</comment>
<proteinExistence type="inferred from homology"/>
<evidence type="ECO:0000313" key="6">
    <source>
        <dbReference type="EMBL" id="CAE1326612.1"/>
    </source>
</evidence>
<feature type="compositionally biased region" description="Basic and acidic residues" evidence="5">
    <location>
        <begin position="1"/>
        <end position="19"/>
    </location>
</feature>
<organism evidence="6 7">
    <name type="scientific">Acanthosepion pharaonis</name>
    <name type="common">Pharaoh cuttlefish</name>
    <name type="synonym">Sepia pharaonis</name>
    <dbReference type="NCBI Taxonomy" id="158019"/>
    <lineage>
        <taxon>Eukaryota</taxon>
        <taxon>Metazoa</taxon>
        <taxon>Spiralia</taxon>
        <taxon>Lophotrochozoa</taxon>
        <taxon>Mollusca</taxon>
        <taxon>Cephalopoda</taxon>
        <taxon>Coleoidea</taxon>
        <taxon>Decapodiformes</taxon>
        <taxon>Sepiida</taxon>
        <taxon>Sepiina</taxon>
        <taxon>Sepiidae</taxon>
        <taxon>Acanthosepion</taxon>
    </lineage>
</organism>
<protein>
    <submittedName>
        <fullName evidence="6">DONSON</fullName>
    </submittedName>
</protein>
<dbReference type="PANTHER" id="PTHR12972">
    <property type="entry name" value="DOWNSTREAM NEIGHBOR OF SON"/>
    <property type="match status" value="1"/>
</dbReference>
<dbReference type="GO" id="GO:0033260">
    <property type="term" value="P:nuclear DNA replication"/>
    <property type="evidence" value="ECO:0007669"/>
    <property type="project" value="TreeGrafter"/>
</dbReference>
<comment type="similarity">
    <text evidence="4">Belongs to the DONSON family.</text>
</comment>
<dbReference type="EMBL" id="CAHIKZ030005483">
    <property type="protein sequence ID" value="CAE1326612.1"/>
    <property type="molecule type" value="Genomic_DNA"/>
</dbReference>
<comment type="caution">
    <text evidence="6">The sequence shown here is derived from an EMBL/GenBank/DDBJ whole genome shotgun (WGS) entry which is preliminary data.</text>
</comment>
<name>A0A812EN03_ACAPH</name>
<feature type="compositionally biased region" description="Acidic residues" evidence="5">
    <location>
        <begin position="39"/>
        <end position="54"/>
    </location>
</feature>